<dbReference type="EC" id="5.4.99.-" evidence="4"/>
<dbReference type="GO" id="GO:0003723">
    <property type="term" value="F:RNA binding"/>
    <property type="evidence" value="ECO:0007669"/>
    <property type="project" value="InterPro"/>
</dbReference>
<evidence type="ECO:0000313" key="6">
    <source>
        <dbReference type="EMBL" id="MCI5754797.1"/>
    </source>
</evidence>
<dbReference type="InterPro" id="IPR006145">
    <property type="entry name" value="PsdUridine_synth_RsuA/RluA"/>
</dbReference>
<accession>A0AAE3FF17</accession>
<comment type="function">
    <text evidence="4">Responsible for synthesis of pseudouridine from uracil.</text>
</comment>
<sequence>MEIVITEAENGKCLRDYLKKDLGMSRAELSHLKSLDTGIMINGVRVTVRAVLATGDVLFLDRDDAAAGGNVMPGDIPLDIIYEDGDIIALNKPAGMPTHPSHGHYYDTLANGLAFYFAKKSIPFVFRAVNRLDRDTSGIVLVAKNRASAYRISSEMSRGGIKKTYIAAAVGAVYQSGTVIANIKRRYESIIERTVCPENEGQYAETRYAPLYTDGKVTLLEVRPVTGRTHQIRVHMAYIGHPLCGDTLYGEESELIGRQALHCSRLEFTHPTTGERIILSAPLKGDMERLCRRIGADIADAV</sequence>
<dbReference type="EMBL" id="JALEMU010000017">
    <property type="protein sequence ID" value="MCI5754797.1"/>
    <property type="molecule type" value="Genomic_DNA"/>
</dbReference>
<dbReference type="InterPro" id="IPR006224">
    <property type="entry name" value="PsdUridine_synth_RluA-like_CS"/>
</dbReference>
<organism evidence="6 7">
    <name type="scientific">Candidatus Colimorpha enterica</name>
    <dbReference type="NCBI Taxonomy" id="3083063"/>
    <lineage>
        <taxon>Bacteria</taxon>
        <taxon>Pseudomonadati</taxon>
        <taxon>Bacteroidota</taxon>
        <taxon>Bacteroidia</taxon>
        <taxon>Bacteroidales</taxon>
        <taxon>Candidatus Colimorpha</taxon>
    </lineage>
</organism>
<evidence type="ECO:0000256" key="1">
    <source>
        <dbReference type="ARBA" id="ARBA00010876"/>
    </source>
</evidence>
<protein>
    <recommendedName>
        <fullName evidence="4">Pseudouridine synthase</fullName>
        <ecNumber evidence="4">5.4.99.-</ecNumber>
    </recommendedName>
</protein>
<dbReference type="Gene3D" id="3.30.2350.10">
    <property type="entry name" value="Pseudouridine synthase"/>
    <property type="match status" value="1"/>
</dbReference>
<keyword evidence="2 4" id="KW-0413">Isomerase</keyword>
<evidence type="ECO:0000313" key="7">
    <source>
        <dbReference type="Proteomes" id="UP001139365"/>
    </source>
</evidence>
<evidence type="ECO:0000256" key="2">
    <source>
        <dbReference type="ARBA" id="ARBA00023235"/>
    </source>
</evidence>
<reference evidence="6 7" key="1">
    <citation type="submission" date="2022-03" db="EMBL/GenBank/DDBJ databases">
        <title>Metagenome-assembled genomes from swine fecal metagenomes.</title>
        <authorList>
            <person name="Holman D.B."/>
            <person name="Kommadath A."/>
        </authorList>
    </citation>
    <scope>NUCLEOTIDE SEQUENCE [LARGE SCALE GENOMIC DNA]</scope>
    <source>
        <strain evidence="6">SUG147</strain>
    </source>
</reference>
<dbReference type="PROSITE" id="PS01129">
    <property type="entry name" value="PSI_RLU"/>
    <property type="match status" value="1"/>
</dbReference>
<gene>
    <name evidence="6" type="ORF">MR241_00700</name>
</gene>
<dbReference type="InterPro" id="IPR050188">
    <property type="entry name" value="RluA_PseudoU_synthase"/>
</dbReference>
<dbReference type="NCBIfam" id="TIGR00005">
    <property type="entry name" value="rluA_subfam"/>
    <property type="match status" value="1"/>
</dbReference>
<evidence type="ECO:0000259" key="5">
    <source>
        <dbReference type="Pfam" id="PF00849"/>
    </source>
</evidence>
<dbReference type="PANTHER" id="PTHR21600:SF44">
    <property type="entry name" value="RIBOSOMAL LARGE SUBUNIT PSEUDOURIDINE SYNTHASE D"/>
    <property type="match status" value="1"/>
</dbReference>
<dbReference type="GO" id="GO:0009982">
    <property type="term" value="F:pseudouridine synthase activity"/>
    <property type="evidence" value="ECO:0007669"/>
    <property type="project" value="InterPro"/>
</dbReference>
<dbReference type="GO" id="GO:0140098">
    <property type="term" value="F:catalytic activity, acting on RNA"/>
    <property type="evidence" value="ECO:0007669"/>
    <property type="project" value="UniProtKB-ARBA"/>
</dbReference>
<evidence type="ECO:0000256" key="4">
    <source>
        <dbReference type="RuleBase" id="RU362028"/>
    </source>
</evidence>
<dbReference type="AlphaFoldDB" id="A0AAE3FF17"/>
<dbReference type="SUPFAM" id="SSF55120">
    <property type="entry name" value="Pseudouridine synthase"/>
    <property type="match status" value="1"/>
</dbReference>
<feature type="domain" description="Pseudouridine synthase RsuA/RluA-like" evidence="5">
    <location>
        <begin position="87"/>
        <end position="237"/>
    </location>
</feature>
<dbReference type="PANTHER" id="PTHR21600">
    <property type="entry name" value="MITOCHONDRIAL RNA PSEUDOURIDINE SYNTHASE"/>
    <property type="match status" value="1"/>
</dbReference>
<name>A0AAE3FF17_9BACT</name>
<dbReference type="InterPro" id="IPR006225">
    <property type="entry name" value="PsdUridine_synth_RluC/D"/>
</dbReference>
<dbReference type="Proteomes" id="UP001139365">
    <property type="component" value="Unassembled WGS sequence"/>
</dbReference>
<dbReference type="InterPro" id="IPR020103">
    <property type="entry name" value="PsdUridine_synth_cat_dom_sf"/>
</dbReference>
<comment type="catalytic activity">
    <reaction evidence="4">
        <text>a uridine in RNA = a pseudouridine in RNA</text>
        <dbReference type="Rhea" id="RHEA:48348"/>
        <dbReference type="Rhea" id="RHEA-COMP:12068"/>
        <dbReference type="Rhea" id="RHEA-COMP:12069"/>
        <dbReference type="ChEBI" id="CHEBI:65314"/>
        <dbReference type="ChEBI" id="CHEBI:65315"/>
    </reaction>
</comment>
<comment type="caution">
    <text evidence="6">The sequence shown here is derived from an EMBL/GenBank/DDBJ whole genome shotgun (WGS) entry which is preliminary data.</text>
</comment>
<comment type="similarity">
    <text evidence="1 4">Belongs to the pseudouridine synthase RluA family.</text>
</comment>
<dbReference type="GO" id="GO:0000455">
    <property type="term" value="P:enzyme-directed rRNA pseudouridine synthesis"/>
    <property type="evidence" value="ECO:0007669"/>
    <property type="project" value="TreeGrafter"/>
</dbReference>
<proteinExistence type="inferred from homology"/>
<dbReference type="Pfam" id="PF00849">
    <property type="entry name" value="PseudoU_synth_2"/>
    <property type="match status" value="1"/>
</dbReference>
<feature type="active site" evidence="3">
    <location>
        <position position="133"/>
    </location>
</feature>
<dbReference type="CDD" id="cd02869">
    <property type="entry name" value="PseudoU_synth_RluA_like"/>
    <property type="match status" value="1"/>
</dbReference>
<evidence type="ECO:0000256" key="3">
    <source>
        <dbReference type="PIRSR" id="PIRSR606225-1"/>
    </source>
</evidence>